<gene>
    <name evidence="2" type="ORF">GPUH_LOCUS6856</name>
</gene>
<proteinExistence type="predicted"/>
<evidence type="ECO:0000313" key="3">
    <source>
        <dbReference type="Proteomes" id="UP000271098"/>
    </source>
</evidence>
<dbReference type="OrthoDB" id="73307at2759"/>
<dbReference type="GO" id="GO:0005829">
    <property type="term" value="C:cytosol"/>
    <property type="evidence" value="ECO:0007669"/>
    <property type="project" value="GOC"/>
</dbReference>
<dbReference type="GO" id="GO:0042147">
    <property type="term" value="P:retrograde transport, endosome to Golgi"/>
    <property type="evidence" value="ECO:0007669"/>
    <property type="project" value="InterPro"/>
</dbReference>
<dbReference type="Pfam" id="PF00566">
    <property type="entry name" value="RabGAP-TBC"/>
    <property type="match status" value="1"/>
</dbReference>
<dbReference type="SUPFAM" id="SSF47923">
    <property type="entry name" value="Ypt/Rab-GAP domain of gyp1p"/>
    <property type="match status" value="1"/>
</dbReference>
<evidence type="ECO:0000259" key="1">
    <source>
        <dbReference type="PROSITE" id="PS50086"/>
    </source>
</evidence>
<dbReference type="GO" id="GO:0005802">
    <property type="term" value="C:trans-Golgi network"/>
    <property type="evidence" value="ECO:0007669"/>
    <property type="project" value="TreeGrafter"/>
</dbReference>
<reference evidence="2 3" key="2">
    <citation type="submission" date="2018-11" db="EMBL/GenBank/DDBJ databases">
        <authorList>
            <consortium name="Pathogen Informatics"/>
        </authorList>
    </citation>
    <scope>NUCLEOTIDE SEQUENCE [LARGE SCALE GENOMIC DNA]</scope>
</reference>
<dbReference type="AlphaFoldDB" id="A0A183DDS2"/>
<evidence type="ECO:0000313" key="4">
    <source>
        <dbReference type="WBParaSite" id="GPUH_0000687201-mRNA-1"/>
    </source>
</evidence>
<keyword evidence="3" id="KW-1185">Reference proteome</keyword>
<organism evidence="4">
    <name type="scientific">Gongylonema pulchrum</name>
    <dbReference type="NCBI Taxonomy" id="637853"/>
    <lineage>
        <taxon>Eukaryota</taxon>
        <taxon>Metazoa</taxon>
        <taxon>Ecdysozoa</taxon>
        <taxon>Nematoda</taxon>
        <taxon>Chromadorea</taxon>
        <taxon>Rhabditida</taxon>
        <taxon>Spirurina</taxon>
        <taxon>Spiruromorpha</taxon>
        <taxon>Spiruroidea</taxon>
        <taxon>Gongylonematidae</taxon>
        <taxon>Gongylonema</taxon>
    </lineage>
</organism>
<accession>A0A183DDS2</accession>
<dbReference type="Gene3D" id="1.10.472.80">
    <property type="entry name" value="Ypt/Rab-GAP domain of gyp1p, domain 3"/>
    <property type="match status" value="1"/>
</dbReference>
<protein>
    <submittedName>
        <fullName evidence="4">Rab-GAP TBC domain-containing protein</fullName>
    </submittedName>
</protein>
<dbReference type="WBParaSite" id="GPUH_0000687201-mRNA-1">
    <property type="protein sequence ID" value="GPUH_0000687201-mRNA-1"/>
    <property type="gene ID" value="GPUH_0000687201"/>
</dbReference>
<dbReference type="InterPro" id="IPR000195">
    <property type="entry name" value="Rab-GAP-TBC_dom"/>
</dbReference>
<reference evidence="4" key="1">
    <citation type="submission" date="2016-06" db="UniProtKB">
        <authorList>
            <consortium name="WormBaseParasite"/>
        </authorList>
    </citation>
    <scope>IDENTIFICATION</scope>
</reference>
<sequence length="194" mass="22260">MEAAAESLPNLECYRHKWVRCLGIQNKPGIPLEKISKYGNAQIRLACQKFLECHSSSRLPDGDVEAVLALFCEREGCAFSESYLSILAVLMPLRCTLDELYNMFYAICTKFVPRDTSKGAVCYQLMHLILQYHDPSLSSHLESHKVTPFEYAQPFFATLFATEIPKESLYLVWDKLFQKVSILIFMRFLQLCNA</sequence>
<dbReference type="PANTHER" id="PTHR13297:SF5">
    <property type="entry name" value="TBC1 DOMAIN FAMILY MEMBER 23"/>
    <property type="match status" value="1"/>
</dbReference>
<feature type="domain" description="Rab-GAP TBC" evidence="1">
    <location>
        <begin position="1"/>
        <end position="180"/>
    </location>
</feature>
<dbReference type="PROSITE" id="PS50086">
    <property type="entry name" value="TBC_RABGAP"/>
    <property type="match status" value="1"/>
</dbReference>
<dbReference type="InterPro" id="IPR039755">
    <property type="entry name" value="TBC1D23"/>
</dbReference>
<dbReference type="PANTHER" id="PTHR13297">
    <property type="entry name" value="TBC1 DOMAIN FAMILY MEMBER 23-RELATED"/>
    <property type="match status" value="1"/>
</dbReference>
<dbReference type="EMBL" id="UYRT01016813">
    <property type="protein sequence ID" value="VDK56343.1"/>
    <property type="molecule type" value="Genomic_DNA"/>
</dbReference>
<dbReference type="Proteomes" id="UP000271098">
    <property type="component" value="Unassembled WGS sequence"/>
</dbReference>
<evidence type="ECO:0000313" key="2">
    <source>
        <dbReference type="EMBL" id="VDK56343.1"/>
    </source>
</evidence>
<dbReference type="InterPro" id="IPR035969">
    <property type="entry name" value="Rab-GAP_TBC_sf"/>
</dbReference>
<dbReference type="GO" id="GO:0099041">
    <property type="term" value="P:vesicle tethering to Golgi"/>
    <property type="evidence" value="ECO:0007669"/>
    <property type="project" value="TreeGrafter"/>
</dbReference>
<name>A0A183DDS2_9BILA</name>